<dbReference type="Gene3D" id="3.30.710.10">
    <property type="entry name" value="Potassium Channel Kv1.1, Chain A"/>
    <property type="match status" value="1"/>
</dbReference>
<evidence type="ECO:0000259" key="1">
    <source>
        <dbReference type="PROSITE" id="PS50097"/>
    </source>
</evidence>
<organism evidence="2 3">
    <name type="scientific">Elsinoe ampelina</name>
    <dbReference type="NCBI Taxonomy" id="302913"/>
    <lineage>
        <taxon>Eukaryota</taxon>
        <taxon>Fungi</taxon>
        <taxon>Dikarya</taxon>
        <taxon>Ascomycota</taxon>
        <taxon>Pezizomycotina</taxon>
        <taxon>Dothideomycetes</taxon>
        <taxon>Dothideomycetidae</taxon>
        <taxon>Myriangiales</taxon>
        <taxon>Elsinoaceae</taxon>
        <taxon>Elsinoe</taxon>
    </lineage>
</organism>
<evidence type="ECO:0000313" key="3">
    <source>
        <dbReference type="Proteomes" id="UP000799538"/>
    </source>
</evidence>
<name>A0A6A6GC05_9PEZI</name>
<dbReference type="PANTHER" id="PTHR47843:SF2">
    <property type="entry name" value="BTB DOMAIN-CONTAINING PROTEIN"/>
    <property type="match status" value="1"/>
</dbReference>
<gene>
    <name evidence="2" type="ORF">BDZ85DRAFT_124533</name>
</gene>
<feature type="domain" description="BTB" evidence="1">
    <location>
        <begin position="2"/>
        <end position="68"/>
    </location>
</feature>
<dbReference type="EMBL" id="ML992507">
    <property type="protein sequence ID" value="KAF2223251.1"/>
    <property type="molecule type" value="Genomic_DNA"/>
</dbReference>
<keyword evidence="3" id="KW-1185">Reference proteome</keyword>
<dbReference type="OrthoDB" id="1022638at2759"/>
<reference evidence="3" key="1">
    <citation type="journal article" date="2020" name="Stud. Mycol.">
        <title>101 Dothideomycetes genomes: A test case for predicting lifestyles and emergence of pathogens.</title>
        <authorList>
            <person name="Haridas S."/>
            <person name="Albert R."/>
            <person name="Binder M."/>
            <person name="Bloem J."/>
            <person name="LaButti K."/>
            <person name="Salamov A."/>
            <person name="Andreopoulos B."/>
            <person name="Baker S."/>
            <person name="Barry K."/>
            <person name="Bills G."/>
            <person name="Bluhm B."/>
            <person name="Cannon C."/>
            <person name="Castanera R."/>
            <person name="Culley D."/>
            <person name="Daum C."/>
            <person name="Ezra D."/>
            <person name="Gonzalez J."/>
            <person name="Henrissat B."/>
            <person name="Kuo A."/>
            <person name="Liang C."/>
            <person name="Lipzen A."/>
            <person name="Lutzoni F."/>
            <person name="Magnuson J."/>
            <person name="Mondo S."/>
            <person name="Nolan M."/>
            <person name="Ohm R."/>
            <person name="Pangilinan J."/>
            <person name="Park H.-J."/>
            <person name="Ramirez L."/>
            <person name="Alfaro M."/>
            <person name="Sun H."/>
            <person name="Tritt A."/>
            <person name="Yoshinaga Y."/>
            <person name="Zwiers L.-H."/>
            <person name="Turgeon B."/>
            <person name="Goodwin S."/>
            <person name="Spatafora J."/>
            <person name="Crous P."/>
            <person name="Grigoriev I."/>
        </authorList>
    </citation>
    <scope>NUCLEOTIDE SEQUENCE [LARGE SCALE GENOMIC DNA]</scope>
    <source>
        <strain evidence="3">CECT 20119</strain>
    </source>
</reference>
<dbReference type="PANTHER" id="PTHR47843">
    <property type="entry name" value="BTB DOMAIN-CONTAINING PROTEIN-RELATED"/>
    <property type="match status" value="1"/>
</dbReference>
<dbReference type="SUPFAM" id="SSF54695">
    <property type="entry name" value="POZ domain"/>
    <property type="match status" value="1"/>
</dbReference>
<dbReference type="Proteomes" id="UP000799538">
    <property type="component" value="Unassembled WGS sequence"/>
</dbReference>
<protein>
    <recommendedName>
        <fullName evidence="1">BTB domain-containing protein</fullName>
    </recommendedName>
</protein>
<dbReference type="InterPro" id="IPR000210">
    <property type="entry name" value="BTB/POZ_dom"/>
</dbReference>
<evidence type="ECO:0000313" key="2">
    <source>
        <dbReference type="EMBL" id="KAF2223251.1"/>
    </source>
</evidence>
<dbReference type="PROSITE" id="PS50097">
    <property type="entry name" value="BTB"/>
    <property type="match status" value="1"/>
</dbReference>
<accession>A0A6A6GC05</accession>
<sequence length="240" mass="27651">MVDIYVGSENTHWILHEKLLCHRSKFFRNIFYAKSEHRNRAFGLPDEDDEPFRLFVGWLYSEAVPVPKEEKDLGNLFDLYLMGEKWAIKGLMVDVLDSVRRFYNESQTYPGLRRVQYVYANTQLDSPMRQFLVNAVARDLVFREGMPAHWDKALRKNGQLAVDIILAVQKWKFDQEQVADPRVDDVEPVVEEALQKGAIKAEEVDGEKLTNGVNGVHEVDQEKLTNGVNGVHLESGDDEE</sequence>
<proteinExistence type="predicted"/>
<dbReference type="AlphaFoldDB" id="A0A6A6GC05"/>
<dbReference type="InterPro" id="IPR011333">
    <property type="entry name" value="SKP1/BTB/POZ_sf"/>
</dbReference>
<dbReference type="Pfam" id="PF00651">
    <property type="entry name" value="BTB"/>
    <property type="match status" value="1"/>
</dbReference>